<accession>A0ABN9U0Q1</accession>
<protein>
    <submittedName>
        <fullName evidence="2">Uncharacterized protein</fullName>
    </submittedName>
</protein>
<feature type="compositionally biased region" description="Low complexity" evidence="1">
    <location>
        <begin position="71"/>
        <end position="88"/>
    </location>
</feature>
<feature type="compositionally biased region" description="Low complexity" evidence="1">
    <location>
        <begin position="418"/>
        <end position="429"/>
    </location>
</feature>
<evidence type="ECO:0000313" key="2">
    <source>
        <dbReference type="EMBL" id="CAK0852345.1"/>
    </source>
</evidence>
<evidence type="ECO:0000256" key="1">
    <source>
        <dbReference type="SAM" id="MobiDB-lite"/>
    </source>
</evidence>
<organism evidence="2 3">
    <name type="scientific">Prorocentrum cordatum</name>
    <dbReference type="NCBI Taxonomy" id="2364126"/>
    <lineage>
        <taxon>Eukaryota</taxon>
        <taxon>Sar</taxon>
        <taxon>Alveolata</taxon>
        <taxon>Dinophyceae</taxon>
        <taxon>Prorocentrales</taxon>
        <taxon>Prorocentraceae</taxon>
        <taxon>Prorocentrum</taxon>
    </lineage>
</organism>
<gene>
    <name evidence="2" type="ORF">PCOR1329_LOCUS44171</name>
</gene>
<feature type="compositionally biased region" description="Polar residues" evidence="1">
    <location>
        <begin position="47"/>
        <end position="61"/>
    </location>
</feature>
<name>A0ABN9U0Q1_9DINO</name>
<feature type="compositionally biased region" description="Low complexity" evidence="1">
    <location>
        <begin position="245"/>
        <end position="256"/>
    </location>
</feature>
<dbReference type="EMBL" id="CAUYUJ010015305">
    <property type="protein sequence ID" value="CAK0852345.1"/>
    <property type="molecule type" value="Genomic_DNA"/>
</dbReference>
<dbReference type="Proteomes" id="UP001189429">
    <property type="component" value="Unassembled WGS sequence"/>
</dbReference>
<keyword evidence="3" id="KW-1185">Reference proteome</keyword>
<feature type="compositionally biased region" description="Basic and acidic residues" evidence="1">
    <location>
        <begin position="35"/>
        <end position="46"/>
    </location>
</feature>
<feature type="compositionally biased region" description="Low complexity" evidence="1">
    <location>
        <begin position="302"/>
        <end position="319"/>
    </location>
</feature>
<feature type="region of interest" description="Disordered" evidence="1">
    <location>
        <begin position="145"/>
        <end position="193"/>
    </location>
</feature>
<feature type="compositionally biased region" description="Polar residues" evidence="1">
    <location>
        <begin position="1"/>
        <end position="13"/>
    </location>
</feature>
<evidence type="ECO:0000313" key="3">
    <source>
        <dbReference type="Proteomes" id="UP001189429"/>
    </source>
</evidence>
<comment type="caution">
    <text evidence="2">The sequence shown here is derived from an EMBL/GenBank/DDBJ whole genome shotgun (WGS) entry which is preliminary data.</text>
</comment>
<proteinExistence type="predicted"/>
<feature type="compositionally biased region" description="Basic residues" evidence="1">
    <location>
        <begin position="449"/>
        <end position="459"/>
    </location>
</feature>
<feature type="compositionally biased region" description="Basic and acidic residues" evidence="1">
    <location>
        <begin position="460"/>
        <end position="480"/>
    </location>
</feature>
<feature type="compositionally biased region" description="Low complexity" evidence="1">
    <location>
        <begin position="388"/>
        <end position="409"/>
    </location>
</feature>
<sequence>MNEVQNMMASLLTSPVPGAAPAAQGGGAARARRRRSEEDQHEEMTTEHSNGSSGTRASRQGGNVLLAGQRLAPPESASAQASARRLQPLNGSMPWFPLEAEGPLGGAEQDVSCQPGGVLPRALAAQSCKESMFDGARLFHASEPARPRELSRLHSPSAGHSAPCSPAMPMPEGAASPQQPSVRAAPPSPLRAQGPLERASLLPLAPAGQARPKGADGRPQPLSHEEVMARIHLVLGGTDAGGHSRGSSSTAGSSLAPAVRLAVPGVQRSASSLVPRLEMQKVIADRDAAAPQHSFHMTPGQSSRSSSGSATSTGAAESAPLDAGAASSEVRRVAGCPEGPWVAADQPRSAASCPDGPQAVAAQPPGAGGGGASAAAKPWLGALRERSCSTSTGSRRGSTTASREATRSAGGSGRRPRSGSAASRGSQQGAPSLLARVFGCLPCCSGLLPRRRPLRPRGGSRRDRFGSEESLASRHTDRRSSATASTP</sequence>
<feature type="region of interest" description="Disordered" evidence="1">
    <location>
        <begin position="237"/>
        <end position="256"/>
    </location>
</feature>
<feature type="region of interest" description="Disordered" evidence="1">
    <location>
        <begin position="1"/>
        <end position="94"/>
    </location>
</feature>
<feature type="region of interest" description="Disordered" evidence="1">
    <location>
        <begin position="446"/>
        <end position="487"/>
    </location>
</feature>
<reference evidence="2" key="1">
    <citation type="submission" date="2023-10" db="EMBL/GenBank/DDBJ databases">
        <authorList>
            <person name="Chen Y."/>
            <person name="Shah S."/>
            <person name="Dougan E. K."/>
            <person name="Thang M."/>
            <person name="Chan C."/>
        </authorList>
    </citation>
    <scope>NUCLEOTIDE SEQUENCE [LARGE SCALE GENOMIC DNA]</scope>
</reference>
<feature type="region of interest" description="Disordered" evidence="1">
    <location>
        <begin position="292"/>
        <end position="429"/>
    </location>
</feature>
<feature type="compositionally biased region" description="Low complexity" evidence="1">
    <location>
        <begin position="356"/>
        <end position="365"/>
    </location>
</feature>